<proteinExistence type="predicted"/>
<name>A0A5N5DLY5_9PEZI</name>
<dbReference type="Proteomes" id="UP000325902">
    <property type="component" value="Unassembled WGS sequence"/>
</dbReference>
<comment type="caution">
    <text evidence="1">The sequence shown here is derived from an EMBL/GenBank/DDBJ whole genome shotgun (WGS) entry which is preliminary data.</text>
</comment>
<reference evidence="1 2" key="1">
    <citation type="journal article" date="2019" name="Sci. Rep.">
        <title>A multi-omics analysis of the grapevine pathogen Lasiodiplodia theobromae reveals that temperature affects the expression of virulence- and pathogenicity-related genes.</title>
        <authorList>
            <person name="Felix C."/>
            <person name="Meneses R."/>
            <person name="Goncalves M.F.M."/>
            <person name="Tilleman L."/>
            <person name="Duarte A.S."/>
            <person name="Jorrin-Novo J.V."/>
            <person name="Van de Peer Y."/>
            <person name="Deforce D."/>
            <person name="Van Nieuwerburgh F."/>
            <person name="Esteves A.C."/>
            <person name="Alves A."/>
        </authorList>
    </citation>
    <scope>NUCLEOTIDE SEQUENCE [LARGE SCALE GENOMIC DNA]</scope>
    <source>
        <strain evidence="1 2">LA-SOL3</strain>
    </source>
</reference>
<protein>
    <submittedName>
        <fullName evidence="1">Uncharacterized protein</fullName>
    </submittedName>
</protein>
<evidence type="ECO:0000313" key="1">
    <source>
        <dbReference type="EMBL" id="KAB2578938.1"/>
    </source>
</evidence>
<dbReference type="EMBL" id="VCHE01000009">
    <property type="protein sequence ID" value="KAB2578938.1"/>
    <property type="molecule type" value="Genomic_DNA"/>
</dbReference>
<organism evidence="1 2">
    <name type="scientific">Lasiodiplodia theobromae</name>
    <dbReference type="NCBI Taxonomy" id="45133"/>
    <lineage>
        <taxon>Eukaryota</taxon>
        <taxon>Fungi</taxon>
        <taxon>Dikarya</taxon>
        <taxon>Ascomycota</taxon>
        <taxon>Pezizomycotina</taxon>
        <taxon>Dothideomycetes</taxon>
        <taxon>Dothideomycetes incertae sedis</taxon>
        <taxon>Botryosphaeriales</taxon>
        <taxon>Botryosphaeriaceae</taxon>
        <taxon>Lasiodiplodia</taxon>
    </lineage>
</organism>
<accession>A0A5N5DLY5</accession>
<dbReference type="AlphaFoldDB" id="A0A5N5DLY5"/>
<evidence type="ECO:0000313" key="2">
    <source>
        <dbReference type="Proteomes" id="UP000325902"/>
    </source>
</evidence>
<sequence length="265" mass="30078">MYNERGANFLELGFDWFVLENWNVESGESLRDQHVRLGLAYARLGHHDRRPYIQRAAHFTFAPHEVPLPRPASVVPHDLLSPQEREINRHIEPLWIRTDYRPGTDERHAQLLEATGDCKDAVLGHNAAVMDNAARYSFLSAGNELAGILAFAPVLVEFQDALYEDDEVEWDDPQLQGMFLDRDFYVADARAMETGWLLWVHLDQYGNFVQTNRVLPGMLQGIMGFRSNGLTLGEMGVGYQEGQVDVRKFQGQVGDALEPWTPPSA</sequence>
<gene>
    <name evidence="1" type="ORF">DBV05_g2490</name>
</gene>
<keyword evidence="2" id="KW-1185">Reference proteome</keyword>
<dbReference type="OrthoDB" id="4364812at2759"/>